<dbReference type="Proteomes" id="UP000245431">
    <property type="component" value="Chromosome PVE_r1"/>
</dbReference>
<dbReference type="InterPro" id="IPR029044">
    <property type="entry name" value="Nucleotide-diphossugar_trans"/>
</dbReference>
<dbReference type="SUPFAM" id="SSF53448">
    <property type="entry name" value="Nucleotide-diphospho-sugar transferases"/>
    <property type="match status" value="1"/>
</dbReference>
<protein>
    <recommendedName>
        <fullName evidence="2">MobA-like NTP transferase domain-containing protein</fullName>
    </recommendedName>
</protein>
<evidence type="ECO:0000259" key="2">
    <source>
        <dbReference type="Pfam" id="PF12804"/>
    </source>
</evidence>
<evidence type="ECO:0000313" key="3">
    <source>
        <dbReference type="EMBL" id="SBW81152.1"/>
    </source>
</evidence>
<dbReference type="GO" id="GO:0016779">
    <property type="term" value="F:nucleotidyltransferase activity"/>
    <property type="evidence" value="ECO:0007669"/>
    <property type="project" value="UniProtKB-ARBA"/>
</dbReference>
<gene>
    <name evidence="3" type="ORF">PVE_R1G3270</name>
</gene>
<evidence type="ECO:0000256" key="1">
    <source>
        <dbReference type="ARBA" id="ARBA00022842"/>
    </source>
</evidence>
<feature type="domain" description="MobA-like NTP transferase" evidence="2">
    <location>
        <begin position="32"/>
        <end position="146"/>
    </location>
</feature>
<dbReference type="Gene3D" id="3.90.550.10">
    <property type="entry name" value="Spore Coat Polysaccharide Biosynthesis Protein SpsA, Chain A"/>
    <property type="match status" value="1"/>
</dbReference>
<reference evidence="4" key="1">
    <citation type="submission" date="2016-07" db="EMBL/GenBank/DDBJ databases">
        <authorList>
            <person name="Florea S."/>
            <person name="Webb J.S."/>
            <person name="Jaromczyk J."/>
            <person name="Schardl C.L."/>
        </authorList>
    </citation>
    <scope>NUCLEOTIDE SEQUENCE [LARGE SCALE GENOMIC DNA]</scope>
    <source>
        <strain evidence="4">1YdBTEX2</strain>
    </source>
</reference>
<name>A0A1D3JYQ7_PSEVE</name>
<dbReference type="Pfam" id="PF12804">
    <property type="entry name" value="NTP_transf_3"/>
    <property type="match status" value="1"/>
</dbReference>
<dbReference type="EMBL" id="LT599583">
    <property type="protein sequence ID" value="SBW81152.1"/>
    <property type="molecule type" value="Genomic_DNA"/>
</dbReference>
<dbReference type="AlphaFoldDB" id="A0A1D3JYQ7"/>
<dbReference type="RefSeq" id="WP_017845641.1">
    <property type="nucleotide sequence ID" value="NZ_AOUH01000011.1"/>
</dbReference>
<accession>A0A1D3JYQ7</accession>
<sequence length="276" mass="29717">MKKQFEPPRFDALVLGADRHGHDPVAALGSAGCKALTPIAGVPMLHRVLGALHDSAQVGRVTLIGPSLALLEKDLHLRSMILSEQLSFLQPQATPAASVAHGLARRQHWPLLVTTADHALLRGDMVDYFLTQAAALDCDVAVAVTPLETVLQRFPGTARTAIRLKGGPYCGSNLFAFLTPQGAKVAQYWRGMEEARKRPRQVVARALGPLATVRYLLGELSLKHALNQLSRVLGARVGAVVMPFPEAAVDVDSANDFALVERTLREMAKDHGRPAA</sequence>
<evidence type="ECO:0000313" key="4">
    <source>
        <dbReference type="Proteomes" id="UP000245431"/>
    </source>
</evidence>
<keyword evidence="1" id="KW-0460">Magnesium</keyword>
<dbReference type="InterPro" id="IPR025877">
    <property type="entry name" value="MobA-like_NTP_Trfase"/>
</dbReference>
<proteinExistence type="predicted"/>
<organism evidence="3 4">
    <name type="scientific">Pseudomonas veronii 1YdBTEX2</name>
    <dbReference type="NCBI Taxonomy" id="1295141"/>
    <lineage>
        <taxon>Bacteria</taxon>
        <taxon>Pseudomonadati</taxon>
        <taxon>Pseudomonadota</taxon>
        <taxon>Gammaproteobacteria</taxon>
        <taxon>Pseudomonadales</taxon>
        <taxon>Pseudomonadaceae</taxon>
        <taxon>Pseudomonas</taxon>
    </lineage>
</organism>